<sequence>MSHKSEEQYNWLFESLIDFAKENKIDLYPSRIITDFEVTSINTSR</sequence>
<dbReference type="EMBL" id="CAJVPY010044672">
    <property type="protein sequence ID" value="CAG8809108.1"/>
    <property type="molecule type" value="Genomic_DNA"/>
</dbReference>
<evidence type="ECO:0000313" key="2">
    <source>
        <dbReference type="Proteomes" id="UP000789405"/>
    </source>
</evidence>
<reference evidence="1" key="1">
    <citation type="submission" date="2021-06" db="EMBL/GenBank/DDBJ databases">
        <authorList>
            <person name="Kallberg Y."/>
            <person name="Tangrot J."/>
            <person name="Rosling A."/>
        </authorList>
    </citation>
    <scope>NUCLEOTIDE SEQUENCE</scope>
    <source>
        <strain evidence="1">MA453B</strain>
    </source>
</reference>
<organism evidence="1 2">
    <name type="scientific">Dentiscutata erythropus</name>
    <dbReference type="NCBI Taxonomy" id="1348616"/>
    <lineage>
        <taxon>Eukaryota</taxon>
        <taxon>Fungi</taxon>
        <taxon>Fungi incertae sedis</taxon>
        <taxon>Mucoromycota</taxon>
        <taxon>Glomeromycotina</taxon>
        <taxon>Glomeromycetes</taxon>
        <taxon>Diversisporales</taxon>
        <taxon>Gigasporaceae</taxon>
        <taxon>Dentiscutata</taxon>
    </lineage>
</organism>
<gene>
    <name evidence="1" type="ORF">DERYTH_LOCUS25029</name>
</gene>
<dbReference type="Proteomes" id="UP000789405">
    <property type="component" value="Unassembled WGS sequence"/>
</dbReference>
<proteinExistence type="predicted"/>
<dbReference type="OrthoDB" id="2417292at2759"/>
<dbReference type="AlphaFoldDB" id="A0A9N9K2Q5"/>
<name>A0A9N9K2Q5_9GLOM</name>
<keyword evidence="2" id="KW-1185">Reference proteome</keyword>
<protein>
    <submittedName>
        <fullName evidence="1">23936_t:CDS:1</fullName>
    </submittedName>
</protein>
<accession>A0A9N9K2Q5</accession>
<comment type="caution">
    <text evidence="1">The sequence shown here is derived from an EMBL/GenBank/DDBJ whole genome shotgun (WGS) entry which is preliminary data.</text>
</comment>
<feature type="non-terminal residue" evidence="1">
    <location>
        <position position="45"/>
    </location>
</feature>
<evidence type="ECO:0000313" key="1">
    <source>
        <dbReference type="EMBL" id="CAG8809108.1"/>
    </source>
</evidence>